<dbReference type="HOGENOM" id="CLU_472512_0_0_1"/>
<gene>
    <name evidence="3" type="ORF">CFIO01_00760</name>
</gene>
<sequence length="577" mass="66072">MSGLIESIKAHWSLVPCGGCGSVYPKPCVSVRDQRCANRQEVLTIAADCEVAIAERENTNDRVQAFKQDEDRLHETLAREDVYIKSLEAALEEARNRRMKTLEEHKTRWADFTKSFDGHRDTIDKSSHLVNRLHEATRRMYTLDPGRITDHSLEDHDRSEENKENIGPQREVCSITPPTYLANDDIRPSGGEWTRMMQPLWKSEYIGGFAEWDPTPCRGCGRSGNHTTIKHRNCAMMELESSVAARVMTDRAWERLERIIKNAEYVIDEFGGECQLADAAVREMEDAIKMADERAISQAVLCPLRRALHKAQETRDSVVLTRNNRKKMLASLYRQRMAMCDLLNVAEVREELAIETYLATRPTSRDTRLEAPGSAAAQASGRARWWQQEEFADPEELDEDEEQRYQYFLEDWKYRREQKIRDPKLDFLRDCINSPLAGPPPGCTRRVTEQDEEDSWAQTPTQVASSTPVHSIKIEDDEEQEFVRRPTPPSSPPMSSSPEMMSSPRRLLWGHTNERATRGILKREDSSHPASDDSIEEALGRAFRNIEKSEHAGATAATGRARRTMGATRQKRRVRPY</sequence>
<organism evidence="3 4">
    <name type="scientific">Colletotrichum fioriniae PJ7</name>
    <dbReference type="NCBI Taxonomy" id="1445577"/>
    <lineage>
        <taxon>Eukaryota</taxon>
        <taxon>Fungi</taxon>
        <taxon>Dikarya</taxon>
        <taxon>Ascomycota</taxon>
        <taxon>Pezizomycotina</taxon>
        <taxon>Sordariomycetes</taxon>
        <taxon>Hypocreomycetidae</taxon>
        <taxon>Glomerellales</taxon>
        <taxon>Glomerellaceae</taxon>
        <taxon>Colletotrichum</taxon>
        <taxon>Colletotrichum acutatum species complex</taxon>
    </lineage>
</organism>
<feature type="compositionally biased region" description="Polar residues" evidence="2">
    <location>
        <begin position="456"/>
        <end position="469"/>
    </location>
</feature>
<keyword evidence="4" id="KW-1185">Reference proteome</keyword>
<dbReference type="KEGG" id="cfj:CFIO01_00760"/>
<name>A0A010SFQ8_9PEZI</name>
<feature type="compositionally biased region" description="Basic and acidic residues" evidence="2">
    <location>
        <begin position="147"/>
        <end position="164"/>
    </location>
</feature>
<evidence type="ECO:0000256" key="2">
    <source>
        <dbReference type="SAM" id="MobiDB-lite"/>
    </source>
</evidence>
<evidence type="ECO:0000313" key="3">
    <source>
        <dbReference type="EMBL" id="EXF83618.1"/>
    </source>
</evidence>
<feature type="region of interest" description="Disordered" evidence="2">
    <location>
        <begin position="437"/>
        <end position="503"/>
    </location>
</feature>
<feature type="coiled-coil region" evidence="1">
    <location>
        <begin position="77"/>
        <end position="104"/>
    </location>
</feature>
<comment type="caution">
    <text evidence="3">The sequence shown here is derived from an EMBL/GenBank/DDBJ whole genome shotgun (WGS) entry which is preliminary data.</text>
</comment>
<dbReference type="Proteomes" id="UP000020467">
    <property type="component" value="Unassembled WGS sequence"/>
</dbReference>
<dbReference type="EMBL" id="JARH01000224">
    <property type="protein sequence ID" value="EXF83618.1"/>
    <property type="molecule type" value="Genomic_DNA"/>
</dbReference>
<dbReference type="AlphaFoldDB" id="A0A010SFQ8"/>
<dbReference type="OrthoDB" id="4849082at2759"/>
<reference evidence="3 4" key="1">
    <citation type="submission" date="2014-02" db="EMBL/GenBank/DDBJ databases">
        <title>The genome sequence of Colletotrichum fioriniae PJ7.</title>
        <authorList>
            <person name="Baroncelli R."/>
            <person name="Thon M.R."/>
        </authorList>
    </citation>
    <scope>NUCLEOTIDE SEQUENCE [LARGE SCALE GENOMIC DNA]</scope>
    <source>
        <strain evidence="3 4">PJ7</strain>
    </source>
</reference>
<protein>
    <submittedName>
        <fullName evidence="3">Uncharacterized protein</fullName>
    </submittedName>
</protein>
<proteinExistence type="predicted"/>
<feature type="region of interest" description="Disordered" evidence="2">
    <location>
        <begin position="147"/>
        <end position="171"/>
    </location>
</feature>
<accession>A0A010SFQ8</accession>
<feature type="compositionally biased region" description="Low complexity" evidence="2">
    <location>
        <begin position="552"/>
        <end position="568"/>
    </location>
</feature>
<feature type="region of interest" description="Disordered" evidence="2">
    <location>
        <begin position="545"/>
        <end position="577"/>
    </location>
</feature>
<evidence type="ECO:0000256" key="1">
    <source>
        <dbReference type="SAM" id="Coils"/>
    </source>
</evidence>
<feature type="compositionally biased region" description="Low complexity" evidence="2">
    <location>
        <begin position="493"/>
        <end position="503"/>
    </location>
</feature>
<evidence type="ECO:0000313" key="4">
    <source>
        <dbReference type="Proteomes" id="UP000020467"/>
    </source>
</evidence>
<keyword evidence="1" id="KW-0175">Coiled coil</keyword>